<organism evidence="1 2">
    <name type="scientific">Brevundimonas nasdae</name>
    <dbReference type="NCBI Taxonomy" id="172043"/>
    <lineage>
        <taxon>Bacteria</taxon>
        <taxon>Pseudomonadati</taxon>
        <taxon>Pseudomonadota</taxon>
        <taxon>Alphaproteobacteria</taxon>
        <taxon>Caulobacterales</taxon>
        <taxon>Caulobacteraceae</taxon>
        <taxon>Brevundimonas</taxon>
    </lineage>
</organism>
<dbReference type="PANTHER" id="PTHR38453">
    <property type="entry name" value="CYTOPLASMIC PROTEIN-RELATED"/>
    <property type="match status" value="1"/>
</dbReference>
<keyword evidence="2" id="KW-1185">Reference proteome</keyword>
<dbReference type="EMBL" id="CP080034">
    <property type="protein sequence ID" value="QYC10501.1"/>
    <property type="molecule type" value="Genomic_DNA"/>
</dbReference>
<protein>
    <submittedName>
        <fullName evidence="1">YbdD/YjiX family protein</fullName>
    </submittedName>
</protein>
<gene>
    <name evidence="1" type="ORF">KWG56_00270</name>
</gene>
<sequence>MKPRTSPVPDPAQTPAQDDLLCLCRDTALRWGRGIRQTASAMIGQPDYDAYVAHTAANHPDQPPLDKVAFFRLHEQRRFGGSGSFKCC</sequence>
<dbReference type="Proteomes" id="UP000824334">
    <property type="component" value="Chromosome"/>
</dbReference>
<dbReference type="PANTHER" id="PTHR38453:SF1">
    <property type="entry name" value="CYTOPLASMIC PROTEIN"/>
    <property type="match status" value="1"/>
</dbReference>
<dbReference type="InterPro" id="IPR007423">
    <property type="entry name" value="Sel_put"/>
</dbReference>
<proteinExistence type="predicted"/>
<reference evidence="1 2" key="1">
    <citation type="submission" date="2021-07" db="EMBL/GenBank/DDBJ databases">
        <title>Isolation and characterization of bacteria from a gold mining with a capacity of golden bioaccumulation.</title>
        <authorList>
            <person name="Yang X.J."/>
        </authorList>
    </citation>
    <scope>NUCLEOTIDE SEQUENCE [LARGE SCALE GENOMIC DNA]</scope>
    <source>
        <strain evidence="1 2">Au29</strain>
    </source>
</reference>
<evidence type="ECO:0000313" key="1">
    <source>
        <dbReference type="EMBL" id="QYC10501.1"/>
    </source>
</evidence>
<accession>A0ABX8TGZ1</accession>
<evidence type="ECO:0000313" key="2">
    <source>
        <dbReference type="Proteomes" id="UP000824334"/>
    </source>
</evidence>
<name>A0ABX8TGZ1_9CAUL</name>
<dbReference type="Pfam" id="PF04328">
    <property type="entry name" value="Sel_put"/>
    <property type="match status" value="1"/>
</dbReference>